<accession>A0ACC2MEE0</accession>
<proteinExistence type="predicted"/>
<name>A0ACC2MEE0_PERAE</name>
<reference evidence="1 2" key="1">
    <citation type="journal article" date="2022" name="Hortic Res">
        <title>A haplotype resolved chromosomal level avocado genome allows analysis of novel avocado genes.</title>
        <authorList>
            <person name="Nath O."/>
            <person name="Fletcher S.J."/>
            <person name="Hayward A."/>
            <person name="Shaw L.M."/>
            <person name="Masouleh A.K."/>
            <person name="Furtado A."/>
            <person name="Henry R.J."/>
            <person name="Mitter N."/>
        </authorList>
    </citation>
    <scope>NUCLEOTIDE SEQUENCE [LARGE SCALE GENOMIC DNA]</scope>
    <source>
        <strain evidence="2">cv. Hass</strain>
    </source>
</reference>
<dbReference type="EMBL" id="CM056810">
    <property type="protein sequence ID" value="KAJ8643878.1"/>
    <property type="molecule type" value="Genomic_DNA"/>
</dbReference>
<comment type="caution">
    <text evidence="1">The sequence shown here is derived from an EMBL/GenBank/DDBJ whole genome shotgun (WGS) entry which is preliminary data.</text>
</comment>
<sequence>MKINTTKGWLIADVETILTLESLTQELSPYFPPDVFDAERIAPPSRFVPTLSSSRFPSSRATLAVAKSSSFSINREEFRSNSGLD</sequence>
<keyword evidence="2" id="KW-1185">Reference proteome</keyword>
<gene>
    <name evidence="1" type="ORF">MRB53_005626</name>
</gene>
<dbReference type="Proteomes" id="UP001234297">
    <property type="component" value="Chromosome 2"/>
</dbReference>
<protein>
    <submittedName>
        <fullName evidence="1">Uncharacterized protein</fullName>
    </submittedName>
</protein>
<evidence type="ECO:0000313" key="2">
    <source>
        <dbReference type="Proteomes" id="UP001234297"/>
    </source>
</evidence>
<organism evidence="1 2">
    <name type="scientific">Persea americana</name>
    <name type="common">Avocado</name>
    <dbReference type="NCBI Taxonomy" id="3435"/>
    <lineage>
        <taxon>Eukaryota</taxon>
        <taxon>Viridiplantae</taxon>
        <taxon>Streptophyta</taxon>
        <taxon>Embryophyta</taxon>
        <taxon>Tracheophyta</taxon>
        <taxon>Spermatophyta</taxon>
        <taxon>Magnoliopsida</taxon>
        <taxon>Magnoliidae</taxon>
        <taxon>Laurales</taxon>
        <taxon>Lauraceae</taxon>
        <taxon>Persea</taxon>
    </lineage>
</organism>
<evidence type="ECO:0000313" key="1">
    <source>
        <dbReference type="EMBL" id="KAJ8643878.1"/>
    </source>
</evidence>